<evidence type="ECO:0000256" key="2">
    <source>
        <dbReference type="ARBA" id="ARBA00009677"/>
    </source>
</evidence>
<evidence type="ECO:0000313" key="7">
    <source>
        <dbReference type="EMBL" id="MDO2408514.1"/>
    </source>
</evidence>
<dbReference type="EMBL" id="JAULJQ010000001">
    <property type="protein sequence ID" value="MDO2408514.1"/>
    <property type="molecule type" value="Genomic_DNA"/>
</dbReference>
<evidence type="ECO:0000256" key="6">
    <source>
        <dbReference type="PIRNR" id="PIRNR002889"/>
    </source>
</evidence>
<name>A0ABT8T4P9_9BACT</name>
<comment type="similarity">
    <text evidence="2 6">Belongs to the flagella basal body rod proteins family.</text>
</comment>
<accession>A0ABT8T4P9</accession>
<organism evidence="7 8">
    <name type="scientific">Campylobacter magnus</name>
    <dbReference type="NCBI Taxonomy" id="3026462"/>
    <lineage>
        <taxon>Bacteria</taxon>
        <taxon>Pseudomonadati</taxon>
        <taxon>Campylobacterota</taxon>
        <taxon>Epsilonproteobacteria</taxon>
        <taxon>Campylobacterales</taxon>
        <taxon>Campylobacteraceae</taxon>
        <taxon>Campylobacter</taxon>
    </lineage>
</organism>
<dbReference type="InterPro" id="IPR006300">
    <property type="entry name" value="FlgB"/>
</dbReference>
<evidence type="ECO:0000256" key="4">
    <source>
        <dbReference type="ARBA" id="ARBA00023143"/>
    </source>
</evidence>
<dbReference type="RefSeq" id="WP_302243228.1">
    <property type="nucleotide sequence ID" value="NZ_JAULJQ010000001.1"/>
</dbReference>
<proteinExistence type="inferred from homology"/>
<evidence type="ECO:0000256" key="5">
    <source>
        <dbReference type="ARBA" id="ARBA00024934"/>
    </source>
</evidence>
<sequence>MFAGFSPNKSKALVVAATEARVLRQNLIAGNIANIDTPFYKARDVDFETALAQQKREIYKLGSEKNEPKLELAKTNEKHFDALELFPKAMNPTIFLRDGHMARNDANTVDLDIETSELSKNSIMIQALDSASKKLGGIFTSVIDASGRVSG</sequence>
<comment type="function">
    <text evidence="5 6">Structural component of flagellum, the bacterial motility apparatus. Part of the rod structure of flagellar basal body.</text>
</comment>
<comment type="subunit">
    <text evidence="6">The basal body constitutes a major portion of the flagellar organelle and consists of a number of rings mounted on a central rod.</text>
</comment>
<keyword evidence="7" id="KW-0282">Flagellum</keyword>
<keyword evidence="4 6" id="KW-0975">Bacterial flagellum</keyword>
<comment type="caution">
    <text evidence="7">The sequence shown here is derived from an EMBL/GenBank/DDBJ whole genome shotgun (WGS) entry which is preliminary data.</text>
</comment>
<protein>
    <recommendedName>
        <fullName evidence="3 6">Flagellar basal body rod protein FlgB</fullName>
    </recommendedName>
</protein>
<evidence type="ECO:0000256" key="1">
    <source>
        <dbReference type="ARBA" id="ARBA00004117"/>
    </source>
</evidence>
<dbReference type="Proteomes" id="UP001171111">
    <property type="component" value="Unassembled WGS sequence"/>
</dbReference>
<evidence type="ECO:0000313" key="8">
    <source>
        <dbReference type="Proteomes" id="UP001171111"/>
    </source>
</evidence>
<keyword evidence="8" id="KW-1185">Reference proteome</keyword>
<gene>
    <name evidence="7" type="primary">flgB</name>
    <name evidence="7" type="ORF">Q2362_00185</name>
</gene>
<evidence type="ECO:0000256" key="3">
    <source>
        <dbReference type="ARBA" id="ARBA00014376"/>
    </source>
</evidence>
<dbReference type="NCBIfam" id="TIGR01396">
    <property type="entry name" value="FlgB"/>
    <property type="match status" value="1"/>
</dbReference>
<keyword evidence="7" id="KW-0969">Cilium</keyword>
<reference evidence="7 8" key="1">
    <citation type="submission" date="2023-06" db="EMBL/GenBank/DDBJ databases">
        <title>Campylobacter magnum sp. nov., isolated from cecal contents of domestic pigs (Sus scrofa domesticus).</title>
        <authorList>
            <person name="Papic B."/>
            <person name="Gruntar I."/>
        </authorList>
    </citation>
    <scope>NUCLEOTIDE SEQUENCE [LARGE SCALE GENOMIC DNA]</scope>
    <source>
        <strain evidence="8">34484-21</strain>
    </source>
</reference>
<dbReference type="PIRSF" id="PIRSF002889">
    <property type="entry name" value="Rod_FlgB"/>
    <property type="match status" value="1"/>
</dbReference>
<keyword evidence="7" id="KW-0966">Cell projection</keyword>
<comment type="subcellular location">
    <subcellularLocation>
        <location evidence="1 6">Bacterial flagellum basal body</location>
    </subcellularLocation>
</comment>